<evidence type="ECO:0008006" key="4">
    <source>
        <dbReference type="Google" id="ProtNLM"/>
    </source>
</evidence>
<feature type="signal peptide" evidence="1">
    <location>
        <begin position="1"/>
        <end position="27"/>
    </location>
</feature>
<feature type="chain" id="PRO_5019838058" description="Bacterial Ig domain-containing protein" evidence="1">
    <location>
        <begin position="28"/>
        <end position="334"/>
    </location>
</feature>
<dbReference type="GO" id="GO:0005975">
    <property type="term" value="P:carbohydrate metabolic process"/>
    <property type="evidence" value="ECO:0007669"/>
    <property type="project" value="UniProtKB-ARBA"/>
</dbReference>
<comment type="caution">
    <text evidence="2">The sequence shown here is derived from an EMBL/GenBank/DDBJ whole genome shotgun (WGS) entry which is preliminary data.</text>
</comment>
<dbReference type="RefSeq" id="WP_121369025.1">
    <property type="nucleotide sequence ID" value="NZ_RBKS01000001.1"/>
</dbReference>
<dbReference type="AlphaFoldDB" id="A0A495IE30"/>
<sequence>MIFRKATVVAAAAACILGVGIAQPAAAAPMLRATVASAATTSAPATQAPTVTIPPYSAGEKVTVEGTATPGASLEVTASSYPALLDTTLTVGDDGRWSFELTGGYALSVSVWESQPVLGGLVVTSASAYAGRTSPVVPFSSLAPLGSAVSTSPDLTGTGDPGATVSLLGGANTVLGSTTVGDDGVWHLKPDAPLPVGTFRGVVKETGSASLRSTSVVLNVDPSGVVVARAHTASVISAEQPFAITSSREFVRGERVTVSGTTTVPGADVTVYVAVGTQQIARGVAIADRSGAWSWTTPLALTGESYTVSAVQGSYTAVSSQTIVATAGPEVDAA</sequence>
<keyword evidence="1" id="KW-0732">Signal</keyword>
<dbReference type="InterPro" id="IPR013783">
    <property type="entry name" value="Ig-like_fold"/>
</dbReference>
<gene>
    <name evidence="2" type="ORF">C8E83_1373</name>
</gene>
<evidence type="ECO:0000313" key="3">
    <source>
        <dbReference type="Proteomes" id="UP000280008"/>
    </source>
</evidence>
<dbReference type="EMBL" id="RBKS01000001">
    <property type="protein sequence ID" value="RKR74264.1"/>
    <property type="molecule type" value="Genomic_DNA"/>
</dbReference>
<accession>A0A495IE30</accession>
<dbReference type="Proteomes" id="UP000280008">
    <property type="component" value="Unassembled WGS sequence"/>
</dbReference>
<protein>
    <recommendedName>
        <fullName evidence="4">Bacterial Ig domain-containing protein</fullName>
    </recommendedName>
</protein>
<evidence type="ECO:0000313" key="2">
    <source>
        <dbReference type="EMBL" id="RKR74264.1"/>
    </source>
</evidence>
<name>A0A495IE30_9MICO</name>
<evidence type="ECO:0000256" key="1">
    <source>
        <dbReference type="SAM" id="SignalP"/>
    </source>
</evidence>
<organism evidence="2 3">
    <name type="scientific">Frondihabitans australicus</name>
    <dbReference type="NCBI Taxonomy" id="386892"/>
    <lineage>
        <taxon>Bacteria</taxon>
        <taxon>Bacillati</taxon>
        <taxon>Actinomycetota</taxon>
        <taxon>Actinomycetes</taxon>
        <taxon>Micrococcales</taxon>
        <taxon>Microbacteriaceae</taxon>
        <taxon>Frondihabitans</taxon>
    </lineage>
</organism>
<proteinExistence type="predicted"/>
<dbReference type="OrthoDB" id="4990598at2"/>
<keyword evidence="3" id="KW-1185">Reference proteome</keyword>
<dbReference type="Gene3D" id="2.60.40.10">
    <property type="entry name" value="Immunoglobulins"/>
    <property type="match status" value="3"/>
</dbReference>
<reference evidence="2 3" key="1">
    <citation type="submission" date="2018-10" db="EMBL/GenBank/DDBJ databases">
        <title>Sequencing the genomes of 1000 actinobacteria strains.</title>
        <authorList>
            <person name="Klenk H.-P."/>
        </authorList>
    </citation>
    <scope>NUCLEOTIDE SEQUENCE [LARGE SCALE GENOMIC DNA]</scope>
    <source>
        <strain evidence="2 3">DSM 17894</strain>
    </source>
</reference>